<dbReference type="PaxDb" id="211586-SO_4819"/>
<dbReference type="HOGENOM" id="CLU_192307_0_0_6"/>
<dbReference type="BioCyc" id="SONE211586:G1GMP-2165-MONOMER"/>
<reference evidence="1 2" key="4">
    <citation type="journal article" date="2011" name="BMC Genomics">
        <title>Genome-wide protein localization prediction strategies for gram negative bacteria.</title>
        <authorList>
            <person name="Romine M.F."/>
        </authorList>
    </citation>
    <scope>NUCLEOTIDE SEQUENCE [LARGE SCALE GENOMIC DNA]</scope>
    <source>
        <strain evidence="2">ATCC 700550 / JCM 31522 / CIP 106686 / LMG 19005 / NCIMB 14063 / MR-1</strain>
    </source>
</reference>
<evidence type="ECO:0000313" key="1">
    <source>
        <dbReference type="EMBL" id="AFV73545.1"/>
    </source>
</evidence>
<dbReference type="eggNOG" id="ENOG5030SYM">
    <property type="taxonomic scope" value="Bacteria"/>
</dbReference>
<dbReference type="Proteomes" id="UP000008186">
    <property type="component" value="Chromosome"/>
</dbReference>
<organism evidence="1 2">
    <name type="scientific">Shewanella oneidensis (strain ATCC 700550 / JCM 31522 / CIP 106686 / LMG 19005 / NCIMB 14063 / MR-1)</name>
    <dbReference type="NCBI Taxonomy" id="211586"/>
    <lineage>
        <taxon>Bacteria</taxon>
        <taxon>Pseudomonadati</taxon>
        <taxon>Pseudomonadota</taxon>
        <taxon>Gammaproteobacteria</taxon>
        <taxon>Alteromonadales</taxon>
        <taxon>Shewanellaceae</taxon>
        <taxon>Shewanella</taxon>
    </lineage>
</organism>
<gene>
    <name evidence="1" type="ordered locus">SO_4819</name>
</gene>
<dbReference type="OrthoDB" id="5919030at2"/>
<proteinExistence type="predicted"/>
<reference evidence="1 2" key="1">
    <citation type="journal article" date="2002" name="Nat. Biotechnol.">
        <title>Genome sequence of the dissimilatory metal ion-reducing bacterium Shewanella oneidensis.</title>
        <authorList>
            <person name="Heidelberg J.F."/>
            <person name="Paulsen I.T."/>
            <person name="Nelson K.E."/>
            <person name="Gaidos E.J."/>
            <person name="Nelson W.C."/>
            <person name="Read T.D."/>
            <person name="Eisen J.A."/>
            <person name="Seshadri R."/>
            <person name="Ward N."/>
            <person name="Methe B."/>
            <person name="Clayton R.A."/>
            <person name="Meyer T."/>
            <person name="Tsapin A."/>
            <person name="Scott J."/>
            <person name="Beanan M."/>
            <person name="Brinkac L."/>
            <person name="Daugherty S."/>
            <person name="DeBoy R.T."/>
            <person name="Dodson R.J."/>
            <person name="Durkin A.S."/>
            <person name="Haft D.H."/>
            <person name="Kolonay J.F."/>
            <person name="Madupu R."/>
            <person name="Peterson J.D."/>
            <person name="Umayam L.A."/>
            <person name="White O."/>
            <person name="Wolf A.M."/>
            <person name="Vamathevan J."/>
            <person name="Weidman J."/>
            <person name="Impraim M."/>
            <person name="Lee K."/>
            <person name="Berry K."/>
            <person name="Lee C."/>
            <person name="Mueller J."/>
            <person name="Khouri H."/>
            <person name="Gill J."/>
            <person name="Utterback T.R."/>
            <person name="McDonald L.A."/>
            <person name="Feldblyum T.V."/>
            <person name="Smith H.O."/>
            <person name="Venter J.C."/>
            <person name="Nealson K.H."/>
            <person name="Fraser C.M."/>
        </authorList>
    </citation>
    <scope>NUCLEOTIDE SEQUENCE [LARGE SCALE GENOMIC DNA]</scope>
    <source>
        <strain evidence="2">ATCC 700550 / JCM 31522 / CIP 106686 / LMG 19005 / NCIMB 14063 / MR-1</strain>
    </source>
</reference>
<dbReference type="EMBL" id="AE014299">
    <property type="protein sequence ID" value="AFV73545.1"/>
    <property type="molecule type" value="Genomic_DNA"/>
</dbReference>
<dbReference type="AlphaFoldDB" id="K4PSR7"/>
<sequence>MAYMTGRINLSISEEKLAQLIRKGSLCAADFSCLDHQSKQKVWQLCLICCQNRISCHQCTQTSCPQIERLINADK</sequence>
<reference evidence="1 2" key="3">
    <citation type="journal article" date="2008" name="Appl. Environ. Microbiol.">
        <title>Identification of mobile elements and pseudogenes in the Shewanella oneidensis MR-1 genome.</title>
        <authorList>
            <person name="Romine M.F."/>
            <person name="Carlson T.S."/>
            <person name="Norbeck A.D."/>
            <person name="McCue L.A."/>
            <person name="Lipton M.S."/>
        </authorList>
    </citation>
    <scope>NUCLEOTIDE SEQUENCE [LARGE SCALE GENOMIC DNA]</scope>
    <source>
        <strain evidence="2">ATCC 700550 / JCM 31522 / CIP 106686 / LMG 19005 / NCIMB 14063 / MR-1</strain>
    </source>
</reference>
<name>K4PSR7_SHEON</name>
<keyword evidence="2" id="KW-1185">Reference proteome</keyword>
<protein>
    <submittedName>
        <fullName evidence="1">Uncharacterized protein</fullName>
    </submittedName>
</protein>
<accession>K4PSR7</accession>
<dbReference type="KEGG" id="son:SO_4819"/>
<reference evidence="1 2" key="2">
    <citation type="journal article" date="2005" name="Proteomics">
        <title>Global detection and characterization of hypothetical proteins in Shewanella oneidensis MR-1 using LC-MS based proteomics.</title>
        <authorList>
            <person name="Elias D.A."/>
            <person name="Monroe M.E."/>
            <person name="Marshall M.J."/>
            <person name="Romine M.F."/>
            <person name="Belieav A.S."/>
            <person name="Fredrickson J.K."/>
            <person name="Anderson G.A."/>
            <person name="Smith R.D."/>
            <person name="Lipton M.S."/>
        </authorList>
    </citation>
    <scope>NUCLEOTIDE SEQUENCE [LARGE SCALE GENOMIC DNA]</scope>
    <source>
        <strain evidence="2">ATCC 700550 / JCM 31522 / CIP 106686 / LMG 19005 / NCIMB 14063 / MR-1</strain>
    </source>
</reference>
<evidence type="ECO:0000313" key="2">
    <source>
        <dbReference type="Proteomes" id="UP000008186"/>
    </source>
</evidence>